<evidence type="ECO:0000313" key="8">
    <source>
        <dbReference type="EMBL" id="KRY91598.1"/>
    </source>
</evidence>
<dbReference type="GO" id="GO:0004300">
    <property type="term" value="F:enoyl-CoA hydratase activity"/>
    <property type="evidence" value="ECO:0007669"/>
    <property type="project" value="UniProtKB-EC"/>
</dbReference>
<dbReference type="InterPro" id="IPR018376">
    <property type="entry name" value="Enoyl-CoA_hyd/isom_CS"/>
</dbReference>
<keyword evidence="4" id="KW-0443">Lipid metabolism</keyword>
<comment type="similarity">
    <text evidence="1 7">Belongs to the enoyl-CoA hydratase/isomerase family.</text>
</comment>
<dbReference type="Pfam" id="PF00378">
    <property type="entry name" value="ECH_1"/>
    <property type="match status" value="1"/>
</dbReference>
<organism evidence="8 9">
    <name type="scientific">Trichinella pseudospiralis</name>
    <name type="common">Parasitic roundworm</name>
    <dbReference type="NCBI Taxonomy" id="6337"/>
    <lineage>
        <taxon>Eukaryota</taxon>
        <taxon>Metazoa</taxon>
        <taxon>Ecdysozoa</taxon>
        <taxon>Nematoda</taxon>
        <taxon>Enoplea</taxon>
        <taxon>Dorylaimia</taxon>
        <taxon>Trichinellida</taxon>
        <taxon>Trichinellidae</taxon>
        <taxon>Trichinella</taxon>
    </lineage>
</organism>
<dbReference type="FunFam" id="3.90.226.10:FF:000019">
    <property type="entry name" value="Enoyl-CoA hydratase, mitochondrial"/>
    <property type="match status" value="1"/>
</dbReference>
<feature type="non-terminal residue" evidence="8">
    <location>
        <position position="358"/>
    </location>
</feature>
<dbReference type="InterPro" id="IPR029045">
    <property type="entry name" value="ClpP/crotonase-like_dom_sf"/>
</dbReference>
<evidence type="ECO:0000256" key="2">
    <source>
        <dbReference type="ARBA" id="ARBA00012076"/>
    </source>
</evidence>
<dbReference type="CDD" id="cd06558">
    <property type="entry name" value="crotonase-like"/>
    <property type="match status" value="1"/>
</dbReference>
<protein>
    <recommendedName>
        <fullName evidence="6">Probable enoyl-CoA hydratase, mitochondrial</fullName>
        <ecNumber evidence="2">4.2.1.17</ecNumber>
    </recommendedName>
</protein>
<dbReference type="PROSITE" id="PS00166">
    <property type="entry name" value="ENOYL_COA_HYDRATASE"/>
    <property type="match status" value="1"/>
</dbReference>
<dbReference type="Gene3D" id="1.10.12.10">
    <property type="entry name" value="Lyase 2-enoyl-coa Hydratase, Chain A, domain 2"/>
    <property type="match status" value="1"/>
</dbReference>
<dbReference type="GO" id="GO:0006635">
    <property type="term" value="P:fatty acid beta-oxidation"/>
    <property type="evidence" value="ECO:0007669"/>
    <property type="project" value="TreeGrafter"/>
</dbReference>
<keyword evidence="3" id="KW-0276">Fatty acid metabolism</keyword>
<dbReference type="InterPro" id="IPR014748">
    <property type="entry name" value="Enoyl-CoA_hydra_C"/>
</dbReference>
<evidence type="ECO:0000256" key="5">
    <source>
        <dbReference type="ARBA" id="ARBA00023239"/>
    </source>
</evidence>
<gene>
    <name evidence="8" type="primary">Echs1</name>
    <name evidence="8" type="ORF">T4D_12012</name>
</gene>
<dbReference type="FunFam" id="1.10.12.10:FF:000001">
    <property type="entry name" value="Probable enoyl-CoA hydratase, mitochondrial"/>
    <property type="match status" value="1"/>
</dbReference>
<dbReference type="InterPro" id="IPR001753">
    <property type="entry name" value="Enoyl-CoA_hydra/iso"/>
</dbReference>
<dbReference type="EC" id="4.2.1.17" evidence="2"/>
<dbReference type="Proteomes" id="UP000054995">
    <property type="component" value="Unassembled WGS sequence"/>
</dbReference>
<evidence type="ECO:0000256" key="3">
    <source>
        <dbReference type="ARBA" id="ARBA00022832"/>
    </source>
</evidence>
<accession>A0A0V1G018</accession>
<dbReference type="PANTHER" id="PTHR11941:SF54">
    <property type="entry name" value="ENOYL-COA HYDRATASE, MITOCHONDRIAL"/>
    <property type="match status" value="1"/>
</dbReference>
<dbReference type="AlphaFoldDB" id="A0A0V1G018"/>
<evidence type="ECO:0000256" key="1">
    <source>
        <dbReference type="ARBA" id="ARBA00005254"/>
    </source>
</evidence>
<evidence type="ECO:0000256" key="7">
    <source>
        <dbReference type="RuleBase" id="RU003707"/>
    </source>
</evidence>
<comment type="caution">
    <text evidence="8">The sequence shown here is derived from an EMBL/GenBank/DDBJ whole genome shotgun (WGS) entry which is preliminary data.</text>
</comment>
<dbReference type="SUPFAM" id="SSF52096">
    <property type="entry name" value="ClpP/crotonase"/>
    <property type="match status" value="1"/>
</dbReference>
<dbReference type="EMBL" id="JYDT01000012">
    <property type="protein sequence ID" value="KRY91598.1"/>
    <property type="molecule type" value="Genomic_DNA"/>
</dbReference>
<dbReference type="GO" id="GO:0005739">
    <property type="term" value="C:mitochondrion"/>
    <property type="evidence" value="ECO:0007669"/>
    <property type="project" value="TreeGrafter"/>
</dbReference>
<reference evidence="8 9" key="1">
    <citation type="submission" date="2015-01" db="EMBL/GenBank/DDBJ databases">
        <title>Evolution of Trichinella species and genotypes.</title>
        <authorList>
            <person name="Korhonen P.K."/>
            <person name="Edoardo P."/>
            <person name="Giuseppe L.R."/>
            <person name="Gasser R.B."/>
        </authorList>
    </citation>
    <scope>NUCLEOTIDE SEQUENCE [LARGE SCALE GENOMIC DNA]</scope>
    <source>
        <strain evidence="8">ISS470</strain>
    </source>
</reference>
<feature type="non-terminal residue" evidence="8">
    <location>
        <position position="1"/>
    </location>
</feature>
<sequence length="358" mass="39392">LHNSLLQCISLCVNCIIKPRHTEFFKVHPFFKIFCFCIFSLHFLNIEMFNHSFSNMFAIHKSLAASRNLSCFVKMAMSIQLKRSTFTSNYSFIKCDIVGEESNVGLIQLNRPKQLNALCKPLFAEIACALEGFQNDPAIKAVVITGSDKAFSAGADIDEMKNLHFSDAFKNTALDVWNSVSEFKKPIIAAVRGYALGGGCELAMMCDIIYAAENAQFGQPEVTIGTIPGAGGTQRLIRAVGKSLAMEMILSGARINANEAKAAGLVSKVYPVENVLNEAIATAQRIGKLSPIIVSIAKKSIQKGEHGNMKYDNDAFETSLKDGLDFERHLFNSTFATEDQKEGMDAFLKKRKPQFTGS</sequence>
<dbReference type="PANTHER" id="PTHR11941">
    <property type="entry name" value="ENOYL-COA HYDRATASE-RELATED"/>
    <property type="match status" value="1"/>
</dbReference>
<dbReference type="Gene3D" id="3.90.226.10">
    <property type="entry name" value="2-enoyl-CoA Hydratase, Chain A, domain 1"/>
    <property type="match status" value="1"/>
</dbReference>
<evidence type="ECO:0000313" key="9">
    <source>
        <dbReference type="Proteomes" id="UP000054995"/>
    </source>
</evidence>
<evidence type="ECO:0000256" key="4">
    <source>
        <dbReference type="ARBA" id="ARBA00023098"/>
    </source>
</evidence>
<keyword evidence="9" id="KW-1185">Reference proteome</keyword>
<keyword evidence="5" id="KW-0456">Lyase</keyword>
<proteinExistence type="inferred from homology"/>
<dbReference type="OrthoDB" id="2018133at2759"/>
<name>A0A0V1G018_TRIPS</name>
<evidence type="ECO:0000256" key="6">
    <source>
        <dbReference type="ARBA" id="ARBA00073937"/>
    </source>
</evidence>